<evidence type="ECO:0000313" key="1">
    <source>
        <dbReference type="EMBL" id="AYV85852.1"/>
    </source>
</evidence>
<organism evidence="1">
    <name type="scientific">Solivirus sp</name>
    <dbReference type="NCBI Taxonomy" id="2487772"/>
    <lineage>
        <taxon>Viruses</taxon>
        <taxon>Pithoviruses</taxon>
    </lineage>
</organism>
<gene>
    <name evidence="1" type="ORF">Solivirus1_9</name>
</gene>
<name>A0A3G5AF99_9VIRU</name>
<reference evidence="1" key="1">
    <citation type="submission" date="2018-10" db="EMBL/GenBank/DDBJ databases">
        <title>Hidden diversity of soil giant viruses.</title>
        <authorList>
            <person name="Schulz F."/>
            <person name="Alteio L."/>
            <person name="Goudeau D."/>
            <person name="Ryan E.M."/>
            <person name="Malmstrom R.R."/>
            <person name="Blanchard J."/>
            <person name="Woyke T."/>
        </authorList>
    </citation>
    <scope>NUCLEOTIDE SEQUENCE</scope>
    <source>
        <strain evidence="1">SOV1</strain>
    </source>
</reference>
<protein>
    <submittedName>
        <fullName evidence="1">Uncharacterized protein</fullName>
    </submittedName>
</protein>
<dbReference type="EMBL" id="MK072489">
    <property type="protein sequence ID" value="AYV85852.1"/>
    <property type="molecule type" value="Genomic_DNA"/>
</dbReference>
<proteinExistence type="predicted"/>
<sequence>MISIRLLNPRDKDERRFIIQRSEDEKYLKLYLNPDRTMKEEGDDYVVDQMLPDEPEEIIQQKLADLTLEYPFLSKFHITSFQVSLDTLNFLGDCMSLDDIFLERKDWKKYELKNYQIRSILLMIDEVCVGDVWYFTHPKYPTFAGIYGLKSSVCVILSKAKLGVATKLLEEGVFPQMRKENKTKLLVPWPLPPMIKILKRMEFAEISGDERRYDPDYNITQHPETEFLHPFCGPSFYFCKSI</sequence>
<accession>A0A3G5AF99</accession>